<sequence>VPLPRPQSQNVRAVDVDPGRGVRGPDGAGDRRTSLDRGGHRTLTRRRERRAGALPGRAVRAGRARLRRPHPAHSPAGQGL</sequence>
<organism evidence="2">
    <name type="scientific">uncultured Friedmanniella sp</name>
    <dbReference type="NCBI Taxonomy" id="335381"/>
    <lineage>
        <taxon>Bacteria</taxon>
        <taxon>Bacillati</taxon>
        <taxon>Actinomycetota</taxon>
        <taxon>Actinomycetes</taxon>
        <taxon>Propionibacteriales</taxon>
        <taxon>Nocardioidaceae</taxon>
        <taxon>Friedmanniella</taxon>
        <taxon>environmental samples</taxon>
    </lineage>
</organism>
<feature type="compositionally biased region" description="Basic and acidic residues" evidence="1">
    <location>
        <begin position="28"/>
        <end position="39"/>
    </location>
</feature>
<feature type="compositionally biased region" description="Basic residues" evidence="1">
    <location>
        <begin position="60"/>
        <end position="71"/>
    </location>
</feature>
<dbReference type="AlphaFoldDB" id="A0A6J4KFL4"/>
<feature type="compositionally biased region" description="Polar residues" evidence="1">
    <location>
        <begin position="1"/>
        <end position="11"/>
    </location>
</feature>
<feature type="non-terminal residue" evidence="2">
    <location>
        <position position="80"/>
    </location>
</feature>
<gene>
    <name evidence="2" type="ORF">AVDCRST_MAG61-1225</name>
</gene>
<proteinExistence type="predicted"/>
<evidence type="ECO:0000256" key="1">
    <source>
        <dbReference type="SAM" id="MobiDB-lite"/>
    </source>
</evidence>
<feature type="region of interest" description="Disordered" evidence="1">
    <location>
        <begin position="1"/>
        <end position="80"/>
    </location>
</feature>
<protein>
    <submittedName>
        <fullName evidence="2">Uncharacterized protein</fullName>
    </submittedName>
</protein>
<feature type="non-terminal residue" evidence="2">
    <location>
        <position position="1"/>
    </location>
</feature>
<accession>A0A6J4KFL4</accession>
<dbReference type="EMBL" id="CADCTT010000175">
    <property type="protein sequence ID" value="CAA9303373.1"/>
    <property type="molecule type" value="Genomic_DNA"/>
</dbReference>
<name>A0A6J4KFL4_9ACTN</name>
<reference evidence="2" key="1">
    <citation type="submission" date="2020-02" db="EMBL/GenBank/DDBJ databases">
        <authorList>
            <person name="Meier V. D."/>
        </authorList>
    </citation>
    <scope>NUCLEOTIDE SEQUENCE</scope>
    <source>
        <strain evidence="2">AVDCRST_MAG61</strain>
    </source>
</reference>
<evidence type="ECO:0000313" key="2">
    <source>
        <dbReference type="EMBL" id="CAA9303373.1"/>
    </source>
</evidence>
<feature type="compositionally biased region" description="Basic residues" evidence="1">
    <location>
        <begin position="40"/>
        <end position="49"/>
    </location>
</feature>